<feature type="domain" description="PITH" evidence="2">
    <location>
        <begin position="1"/>
        <end position="176"/>
    </location>
</feature>
<comment type="similarity">
    <text evidence="1">Belongs to the PITHD1 family.</text>
</comment>
<reference evidence="3 4" key="1">
    <citation type="journal article" date="2019" name="New Phytol.">
        <title>Comparative genomics reveals unique wood-decay strategies and fruiting body development in the Schizophyllaceae.</title>
        <authorList>
            <person name="Almasi E."/>
            <person name="Sahu N."/>
            <person name="Krizsan K."/>
            <person name="Balint B."/>
            <person name="Kovacs G.M."/>
            <person name="Kiss B."/>
            <person name="Cseklye J."/>
            <person name="Drula E."/>
            <person name="Henrissat B."/>
            <person name="Nagy I."/>
            <person name="Chovatia M."/>
            <person name="Adam C."/>
            <person name="LaButti K."/>
            <person name="Lipzen A."/>
            <person name="Riley R."/>
            <person name="Grigoriev I.V."/>
            <person name="Nagy L.G."/>
        </authorList>
    </citation>
    <scope>NUCLEOTIDE SEQUENCE [LARGE SCALE GENOMIC DNA]</scope>
    <source>
        <strain evidence="3 4">NL-1724</strain>
    </source>
</reference>
<dbReference type="Pfam" id="PF06201">
    <property type="entry name" value="PITH"/>
    <property type="match status" value="1"/>
</dbReference>
<dbReference type="SUPFAM" id="SSF49785">
    <property type="entry name" value="Galactose-binding domain-like"/>
    <property type="match status" value="1"/>
</dbReference>
<protein>
    <submittedName>
        <fullName evidence="3">PITH domain-containing protein</fullName>
    </submittedName>
</protein>
<organism evidence="3 4">
    <name type="scientific">Schizophyllum amplum</name>
    <dbReference type="NCBI Taxonomy" id="97359"/>
    <lineage>
        <taxon>Eukaryota</taxon>
        <taxon>Fungi</taxon>
        <taxon>Dikarya</taxon>
        <taxon>Basidiomycota</taxon>
        <taxon>Agaricomycotina</taxon>
        <taxon>Agaricomycetes</taxon>
        <taxon>Agaricomycetidae</taxon>
        <taxon>Agaricales</taxon>
        <taxon>Schizophyllaceae</taxon>
        <taxon>Schizophyllum</taxon>
    </lineage>
</organism>
<evidence type="ECO:0000259" key="2">
    <source>
        <dbReference type="PROSITE" id="PS51532"/>
    </source>
</evidence>
<proteinExistence type="inferred from homology"/>
<dbReference type="InterPro" id="IPR008979">
    <property type="entry name" value="Galactose-bd-like_sf"/>
</dbReference>
<dbReference type="Proteomes" id="UP000320762">
    <property type="component" value="Unassembled WGS sequence"/>
</dbReference>
<comment type="caution">
    <text evidence="3">The sequence shown here is derived from an EMBL/GenBank/DDBJ whole genome shotgun (WGS) entry which is preliminary data.</text>
</comment>
<keyword evidence="4" id="KW-1185">Reference proteome</keyword>
<dbReference type="PANTHER" id="PTHR12175">
    <property type="entry name" value="AD039 HT014 THIOREDOXIN FAMILY TRP26"/>
    <property type="match status" value="1"/>
</dbReference>
<dbReference type="PANTHER" id="PTHR12175:SF5">
    <property type="entry name" value="OS03G0795500 PROTEIN"/>
    <property type="match status" value="1"/>
</dbReference>
<evidence type="ECO:0000313" key="3">
    <source>
        <dbReference type="EMBL" id="TRM56646.1"/>
    </source>
</evidence>
<dbReference type="GO" id="GO:0005737">
    <property type="term" value="C:cytoplasm"/>
    <property type="evidence" value="ECO:0007669"/>
    <property type="project" value="UniProtKB-ARBA"/>
</dbReference>
<gene>
    <name evidence="3" type="ORF">BD626DRAFT_575508</name>
</gene>
<name>A0A550BVW5_9AGAR</name>
<accession>A0A550BVW5</accession>
<dbReference type="AlphaFoldDB" id="A0A550BVW5"/>
<dbReference type="STRING" id="97359.A0A550BVW5"/>
<dbReference type="EMBL" id="VDMD01000064">
    <property type="protein sequence ID" value="TRM56646.1"/>
    <property type="molecule type" value="Genomic_DNA"/>
</dbReference>
<dbReference type="Gene3D" id="2.60.120.470">
    <property type="entry name" value="PITH domain"/>
    <property type="match status" value="1"/>
</dbReference>
<dbReference type="PROSITE" id="PS51532">
    <property type="entry name" value="PITH"/>
    <property type="match status" value="1"/>
</dbReference>
<evidence type="ECO:0000313" key="4">
    <source>
        <dbReference type="Proteomes" id="UP000320762"/>
    </source>
</evidence>
<dbReference type="InterPro" id="IPR045099">
    <property type="entry name" value="PITH1-like"/>
</dbReference>
<dbReference type="InterPro" id="IPR037047">
    <property type="entry name" value="PITH_dom_sf"/>
</dbReference>
<dbReference type="OrthoDB" id="10263751at2759"/>
<dbReference type="InterPro" id="IPR010400">
    <property type="entry name" value="PITH_dom"/>
</dbReference>
<evidence type="ECO:0000256" key="1">
    <source>
        <dbReference type="ARBA" id="ARBA00025788"/>
    </source>
</evidence>
<sequence length="176" mass="19307">MSKDSADTSLLDLLDLSQLNCLNESDEHTLKSILGGKTRSRDSSQYLLSDADEQLVLNITFNQAVRIRSLVIHTANAEEGPKAIKLLVNRPNIGFEDVEDASEGEVAQTLELSEADVREGKPIPLRFVRFQAVNSLHIFVASNQSGADETRIDAVDVFGIPVEATKDLSGLKKQEE</sequence>